<sequence length="1646" mass="178773">MWTKENPSGTLSGSNLDLPRQWAYGFLQREPNVYDPELLKHILRENKSFVFRSYMSAPDDDNCSSCSTTLDDKNIPISYRDVRMFLSRNAFENMIRDITMKSYTMDSAYNRKALNAYLAAEELRDNISTHLANSKITEIEFPEGEKEFSLNSNELTHNPRPIETIITLLNFLMQSRNFNVLVCCLEIASMLVDAVGCHRQKQPHPSFIHCGVPLRFFDMLRVALSDRNLVVRVAATKLCRAISRLQKGAMLVIEKLIGPCLSEHVCDTRQTSSFSENSHRVCQELVDVTTSLLLTLPSSQFDLTVVCNVVIRNGLLNHQTPVRTATLDCVAVVAHLLGPGNLAPLLTAVSQADHCISDPFSTVRHEDGLAAGITTQSGNLLWDAVQRRLAQRRLPQLDRNGRVIRGLPHSHSRSSEPHKHSPPSSGDADDFKQTFTRTTWSSSTTSAMNSTVSNQANSRGLHRRPSAGSLHKSHRLPWDPRSGTGLSTTSVNEMASPSPRNQDTGRGGPLYLDTEMSDSNRAPTNTRRDSTSLKAAKSRNSPLPSSAIRGRRPSRSLHPMKGPSDGLESQSVPNSGRVSPIASNSPRSTCPVIRDQKFPVHPPSCGIPLSAPANDDGLLAPRRKPLLAPLRQRDSTECEKPNTWNLSNAMSKSHVPMAMLWSYDNSSPLLPTRATLGRQSSRSKNSSRSGMVTRSSVNEINRFGFERPIPRKQNDYLPTELEDARCPTENRTGDDDINSRTGHLENEKFETDLDEDIQDDDDDEDDDESFSLASSKKTIEQPHPRESRNSPEMAKRPARLNSGSNLCRSADSELSEVSIVRSAASHRRAMRLFAEAERKRQAEEATPNEDQQVNESPMDVSNLESSCPVPVLSPAIIPAVPIQRAVAPSKFSARRRSTLTPQQPNSTTHQLTTSDSKTSKNTTVTSRDQPSGLGPSPLPTKYNPYTGASFRDNPDYNGLVVGRSAGSSGQLLQLSSTPDLHRLGHAPAIPTGERKPLKGQHNISPGLLSSSANANPLAGDLPCSSSSSVAFGSASSASLSSSINIVGRSLFESQSNTSPSPGSYKPNGSEVGSNSLSGSPQKNEVPVPELPPNPNCDMRPIRPSVLSLGPNVPEPLDARSVEGGSQETSEAHVSSTLRQRVLQKKTKELQKLRTSGKPSVTSREADSKQNRTSTLPAEFDDGIPSTSTWPQKGTGNSAGERERSYRQSLSSSSLGPSWDVAADAETQPTSVCAETSSLVQQPRRPMEHGGPSRPQRANSHVSGTHVSNTPTSTSFPRVQSSDCLNNLKSRDPPGHARDSQTNKNDSTSRPIVSPEGGFTNKGRSSLHMSATTSALPMALRLIQSEDWESKVSGLERVAQLAVENPNAFNSNLGAPVSGVSVSAGSSRQPLNSTETLNQTVQAVIAECRNLRSQVSRQAVQTLSNLFHGLGRAMDPHVEICVRVLLGKTGEAAAAFLRDEVAVAMNEVTQAANPSRTLPALMQHGLGHKNPAVRLQTALQIAGIVENLPNPKSTSASRRSGSTTRISTWDSATNLLNASGSSGVLGSLLDRLITAMSQFLTDGNQETRYYGRRLLRCLQQHPDFERTVKKQLNGQSLRAVREALDQIQTKGVGDPPVISAGSRRKGMSPAPSPSVTRGSSANNPSKP</sequence>
<feature type="compositionally biased region" description="Polar residues" evidence="1">
    <location>
        <begin position="1070"/>
        <end position="1082"/>
    </location>
</feature>
<dbReference type="InterPro" id="IPR016024">
    <property type="entry name" value="ARM-type_fold"/>
</dbReference>
<feature type="compositionally biased region" description="Polar residues" evidence="1">
    <location>
        <begin position="1152"/>
        <end position="1162"/>
    </location>
</feature>
<feature type="compositionally biased region" description="Low complexity" evidence="1">
    <location>
        <begin position="678"/>
        <end position="689"/>
    </location>
</feature>
<feature type="domain" description="TOG" evidence="2">
    <location>
        <begin position="1325"/>
        <end position="1615"/>
    </location>
</feature>
<dbReference type="Proteomes" id="UP000308267">
    <property type="component" value="Unassembled WGS sequence"/>
</dbReference>
<feature type="compositionally biased region" description="Polar residues" evidence="1">
    <location>
        <begin position="1123"/>
        <end position="1138"/>
    </location>
</feature>
<feature type="compositionally biased region" description="Basic and acidic residues" evidence="1">
    <location>
        <begin position="704"/>
        <end position="714"/>
    </location>
</feature>
<evidence type="ECO:0000313" key="4">
    <source>
        <dbReference type="Proteomes" id="UP000308267"/>
    </source>
</evidence>
<dbReference type="SUPFAM" id="SSF48371">
    <property type="entry name" value="ARM repeat"/>
    <property type="match status" value="2"/>
</dbReference>
<feature type="region of interest" description="Disordered" evidence="1">
    <location>
        <begin position="1605"/>
        <end position="1646"/>
    </location>
</feature>
<dbReference type="PANTHER" id="PTHR21567">
    <property type="entry name" value="CLASP"/>
    <property type="match status" value="1"/>
</dbReference>
<feature type="compositionally biased region" description="Basic and acidic residues" evidence="1">
    <location>
        <begin position="1288"/>
        <end position="1300"/>
    </location>
</feature>
<feature type="compositionally biased region" description="Polar residues" evidence="1">
    <location>
        <begin position="690"/>
        <end position="699"/>
    </location>
</feature>
<feature type="compositionally biased region" description="Low complexity" evidence="1">
    <location>
        <begin position="912"/>
        <end position="926"/>
    </location>
</feature>
<dbReference type="EMBL" id="SJOL01003135">
    <property type="protein sequence ID" value="TGZ72967.1"/>
    <property type="molecule type" value="Genomic_DNA"/>
</dbReference>
<feature type="compositionally biased region" description="Acidic residues" evidence="1">
    <location>
        <begin position="752"/>
        <end position="769"/>
    </location>
</feature>
<feature type="compositionally biased region" description="Basic residues" evidence="1">
    <location>
        <begin position="460"/>
        <end position="475"/>
    </location>
</feature>
<name>A0A4S2MFE9_OPIFE</name>
<organism evidence="3 4">
    <name type="scientific">Opisthorchis felineus</name>
    <dbReference type="NCBI Taxonomy" id="147828"/>
    <lineage>
        <taxon>Eukaryota</taxon>
        <taxon>Metazoa</taxon>
        <taxon>Spiralia</taxon>
        <taxon>Lophotrochozoa</taxon>
        <taxon>Platyhelminthes</taxon>
        <taxon>Trematoda</taxon>
        <taxon>Digenea</taxon>
        <taxon>Opisthorchiida</taxon>
        <taxon>Opisthorchiata</taxon>
        <taxon>Opisthorchiidae</taxon>
        <taxon>Opisthorchis</taxon>
    </lineage>
</organism>
<evidence type="ECO:0000259" key="2">
    <source>
        <dbReference type="SMART" id="SM01349"/>
    </source>
</evidence>
<feature type="compositionally biased region" description="Polar residues" evidence="1">
    <location>
        <begin position="1052"/>
        <end position="1061"/>
    </location>
</feature>
<dbReference type="GO" id="GO:0000226">
    <property type="term" value="P:microtubule cytoskeleton organization"/>
    <property type="evidence" value="ECO:0007669"/>
    <property type="project" value="TreeGrafter"/>
</dbReference>
<dbReference type="SMART" id="SM01349">
    <property type="entry name" value="TOG"/>
    <property type="match status" value="1"/>
</dbReference>
<feature type="region of interest" description="Disordered" evidence="1">
    <location>
        <begin position="837"/>
        <end position="866"/>
    </location>
</feature>
<feature type="region of interest" description="Disordered" evidence="1">
    <location>
        <begin position="970"/>
        <end position="1008"/>
    </location>
</feature>
<proteinExistence type="predicted"/>
<feature type="region of interest" description="Disordered" evidence="1">
    <location>
        <begin position="888"/>
        <end position="949"/>
    </location>
</feature>
<protein>
    <recommendedName>
        <fullName evidence="2">TOG domain-containing protein</fullName>
    </recommendedName>
</protein>
<feature type="compositionally biased region" description="Basic and acidic residues" evidence="1">
    <location>
        <begin position="722"/>
        <end position="751"/>
    </location>
</feature>
<gene>
    <name evidence="3" type="ORF">CRM22_001769</name>
</gene>
<dbReference type="OrthoDB" id="63891at2759"/>
<feature type="compositionally biased region" description="Polar residues" evidence="1">
    <location>
        <begin position="1301"/>
        <end position="1310"/>
    </location>
</feature>
<reference evidence="3 4" key="1">
    <citation type="journal article" date="2019" name="BMC Genomics">
        <title>New insights from Opisthorchis felineus genome: update on genomics of the epidemiologically important liver flukes.</title>
        <authorList>
            <person name="Ershov N.I."/>
            <person name="Mordvinov V.A."/>
            <person name="Prokhortchouk E.B."/>
            <person name="Pakharukova M.Y."/>
            <person name="Gunbin K.V."/>
            <person name="Ustyantsev K."/>
            <person name="Genaev M.A."/>
            <person name="Blinov A.G."/>
            <person name="Mazur A."/>
            <person name="Boulygina E."/>
            <person name="Tsygankova S."/>
            <person name="Khrameeva E."/>
            <person name="Chekanov N."/>
            <person name="Fan G."/>
            <person name="Xiao A."/>
            <person name="Zhang H."/>
            <person name="Xu X."/>
            <person name="Yang H."/>
            <person name="Solovyev V."/>
            <person name="Lee S.M."/>
            <person name="Liu X."/>
            <person name="Afonnikov D.A."/>
            <person name="Skryabin K.G."/>
        </authorList>
    </citation>
    <scope>NUCLEOTIDE SEQUENCE [LARGE SCALE GENOMIC DNA]</scope>
    <source>
        <strain evidence="3">AK-0245</strain>
        <tissue evidence="3">Whole organism</tissue>
    </source>
</reference>
<evidence type="ECO:0000256" key="1">
    <source>
        <dbReference type="SAM" id="MobiDB-lite"/>
    </source>
</evidence>
<feature type="compositionally biased region" description="Polar residues" evidence="1">
    <location>
        <begin position="567"/>
        <end position="588"/>
    </location>
</feature>
<feature type="compositionally biased region" description="Polar residues" evidence="1">
    <location>
        <begin position="898"/>
        <end position="911"/>
    </location>
</feature>
<accession>A0A4S2MFE9</accession>
<dbReference type="STRING" id="147828.A0A4S2MFE9"/>
<feature type="region of interest" description="Disordered" evidence="1">
    <location>
        <begin position="1052"/>
        <end position="1327"/>
    </location>
</feature>
<feature type="compositionally biased region" description="Polar residues" evidence="1">
    <location>
        <begin position="484"/>
        <end position="504"/>
    </location>
</feature>
<dbReference type="Gene3D" id="1.25.10.10">
    <property type="entry name" value="Leucine-rich Repeat Variant"/>
    <property type="match status" value="2"/>
</dbReference>
<feature type="compositionally biased region" description="Polar residues" evidence="1">
    <location>
        <begin position="1184"/>
        <end position="1197"/>
    </location>
</feature>
<feature type="compositionally biased region" description="Polar residues" evidence="1">
    <location>
        <begin position="1632"/>
        <end position="1646"/>
    </location>
</feature>
<feature type="compositionally biased region" description="Basic and acidic residues" evidence="1">
    <location>
        <begin position="777"/>
        <end position="795"/>
    </location>
</feature>
<feature type="region of interest" description="Disordered" evidence="1">
    <location>
        <begin position="672"/>
        <end position="816"/>
    </location>
</feature>
<dbReference type="GO" id="GO:0005881">
    <property type="term" value="C:cytoplasmic microtubule"/>
    <property type="evidence" value="ECO:0007669"/>
    <property type="project" value="TreeGrafter"/>
</dbReference>
<feature type="compositionally biased region" description="Low complexity" evidence="1">
    <location>
        <begin position="434"/>
        <end position="453"/>
    </location>
</feature>
<feature type="region of interest" description="Disordered" evidence="1">
    <location>
        <begin position="396"/>
        <end position="592"/>
    </location>
</feature>
<dbReference type="InterPro" id="IPR011989">
    <property type="entry name" value="ARM-like"/>
</dbReference>
<evidence type="ECO:0000313" key="3">
    <source>
        <dbReference type="EMBL" id="TGZ72967.1"/>
    </source>
</evidence>
<feature type="compositionally biased region" description="Polar residues" evidence="1">
    <location>
        <begin position="1226"/>
        <end position="1240"/>
    </location>
</feature>
<comment type="caution">
    <text evidence="3">The sequence shown here is derived from an EMBL/GenBank/DDBJ whole genome shotgun (WGS) entry which is preliminary data.</text>
</comment>
<dbReference type="PANTHER" id="PTHR21567:SF87">
    <property type="entry name" value="CRESCERIN-LIKE PROTEIN CHE-12"/>
    <property type="match status" value="1"/>
</dbReference>
<dbReference type="GO" id="GO:0008017">
    <property type="term" value="F:microtubule binding"/>
    <property type="evidence" value="ECO:0007669"/>
    <property type="project" value="TreeGrafter"/>
</dbReference>
<dbReference type="InterPro" id="IPR034085">
    <property type="entry name" value="TOG"/>
</dbReference>
<feature type="compositionally biased region" description="Polar residues" evidence="1">
    <location>
        <begin position="1255"/>
        <end position="1287"/>
    </location>
</feature>
<keyword evidence="4" id="KW-1185">Reference proteome</keyword>